<dbReference type="STRING" id="560819.SAMN05428998_10664"/>
<dbReference type="EMBL" id="FWZX01000006">
    <property type="protein sequence ID" value="SMF16779.1"/>
    <property type="molecule type" value="Genomic_DNA"/>
</dbReference>
<dbReference type="InterPro" id="IPR021698">
    <property type="entry name" value="DUF3280"/>
</dbReference>
<keyword evidence="3" id="KW-1185">Reference proteome</keyword>
<accession>A0A1Y6BR75</accession>
<feature type="signal peptide" evidence="1">
    <location>
        <begin position="1"/>
        <end position="26"/>
    </location>
</feature>
<dbReference type="Proteomes" id="UP000192917">
    <property type="component" value="Unassembled WGS sequence"/>
</dbReference>
<sequence>MGRNRKALLAALALLTAAVMGSPGSAAGAALRVAVADFDYSDTSGEPRDQAAEHAARVGAFAGILRQSLAEGGYSVVPLGCPESACSVGSLGPDALVAAARKAGARFLVYGGIHKMSTLIQWGKVQAVDLERDKLVLDRSITFRGDTDEAFRRAAGFVVQELEAAVPKP</sequence>
<evidence type="ECO:0008006" key="4">
    <source>
        <dbReference type="Google" id="ProtNLM"/>
    </source>
</evidence>
<evidence type="ECO:0000313" key="3">
    <source>
        <dbReference type="Proteomes" id="UP000192917"/>
    </source>
</evidence>
<dbReference type="Pfam" id="PF11684">
    <property type="entry name" value="DUF3280"/>
    <property type="match status" value="1"/>
</dbReference>
<evidence type="ECO:0000313" key="2">
    <source>
        <dbReference type="EMBL" id="SMF16779.1"/>
    </source>
</evidence>
<proteinExistence type="predicted"/>
<dbReference type="RefSeq" id="WP_085122513.1">
    <property type="nucleotide sequence ID" value="NZ_FWZX01000006.1"/>
</dbReference>
<reference evidence="2 3" key="1">
    <citation type="submission" date="2017-04" db="EMBL/GenBank/DDBJ databases">
        <authorList>
            <person name="Afonso C.L."/>
            <person name="Miller P.J."/>
            <person name="Scott M.A."/>
            <person name="Spackman E."/>
            <person name="Goraichik I."/>
            <person name="Dimitrov K.M."/>
            <person name="Suarez D.L."/>
            <person name="Swayne D.E."/>
        </authorList>
    </citation>
    <scope>NUCLEOTIDE SEQUENCE [LARGE SCALE GENOMIC DNA]</scope>
    <source>
        <strain evidence="2 3">USBA 355</strain>
    </source>
</reference>
<protein>
    <recommendedName>
        <fullName evidence="4">DUF2380 domain-containing protein</fullName>
    </recommendedName>
</protein>
<keyword evidence="1" id="KW-0732">Signal</keyword>
<dbReference type="AlphaFoldDB" id="A0A1Y6BR75"/>
<name>A0A1Y6BR75_9PROT</name>
<organism evidence="2 3">
    <name type="scientific">Tistlia consotensis USBA 355</name>
    <dbReference type="NCBI Taxonomy" id="560819"/>
    <lineage>
        <taxon>Bacteria</taxon>
        <taxon>Pseudomonadati</taxon>
        <taxon>Pseudomonadota</taxon>
        <taxon>Alphaproteobacteria</taxon>
        <taxon>Rhodospirillales</taxon>
        <taxon>Rhodovibrionaceae</taxon>
        <taxon>Tistlia</taxon>
    </lineage>
</organism>
<evidence type="ECO:0000256" key="1">
    <source>
        <dbReference type="SAM" id="SignalP"/>
    </source>
</evidence>
<gene>
    <name evidence="2" type="ORF">SAMN05428998_10664</name>
</gene>
<feature type="chain" id="PRO_5012079803" description="DUF2380 domain-containing protein" evidence="1">
    <location>
        <begin position="27"/>
        <end position="169"/>
    </location>
</feature>